<gene>
    <name evidence="3" type="ORF">EH31_05395</name>
</gene>
<dbReference type="Proteomes" id="UP000027647">
    <property type="component" value="Unassembled WGS sequence"/>
</dbReference>
<accession>A0A074MFA6</accession>
<dbReference type="PANTHER" id="PTHR37299">
    <property type="entry name" value="TRANSCRIPTIONAL REGULATOR-RELATED"/>
    <property type="match status" value="1"/>
</dbReference>
<dbReference type="InterPro" id="IPR007492">
    <property type="entry name" value="LytTR_DNA-bd_dom"/>
</dbReference>
<feature type="transmembrane region" description="Helical" evidence="1">
    <location>
        <begin position="196"/>
        <end position="213"/>
    </location>
</feature>
<dbReference type="STRING" id="1044.EH31_05395"/>
<evidence type="ECO:0000256" key="1">
    <source>
        <dbReference type="SAM" id="Phobius"/>
    </source>
</evidence>
<dbReference type="Pfam" id="PF04397">
    <property type="entry name" value="LytTR"/>
    <property type="match status" value="1"/>
</dbReference>
<sequence>MSFLTFSVAARAQDYQSLIDHPARVCDADLTFEPPSDFAGADCRTVPFYLADPQDRMVRVEMVFDAEPALLELGKPLGLFVSAKASSEAILNGVPIGTNGKPGASQSSEDPGNMDAVFFVPEGTLRPGENRLVMRLSSMNGGITLNSPIHNMALAPYRDPRQPGPATWFALVTLGLFVAGFVFFGVRSFRGDDRTGSALIAALSLAAALQLAAEAARDIMPYPYPLHDLRLSLILTFAIFLSLSFVAYVLLLLFRAYPRRRLIALSAVLAVMLAISAFQPGFDLKTGLVFVTAMLAVGTAGVTAYLRQGNRSGAWLALISAVLAVVIYWLGGFFLDTILFLLVSAGLLWLFFKQARGGGLTENPVAEDSAPKRIELTSNGKVEFVAASDIVRFSGAGDYVEVFLSNGRSALYNASLAALERELSDGFIRVHRSHIVNASCVKSLTRESAGTGNLEMSDGSVVPVSRRNMASVRDALTLG</sequence>
<dbReference type="PANTHER" id="PTHR37299:SF1">
    <property type="entry name" value="STAGE 0 SPORULATION PROTEIN A HOMOLOG"/>
    <property type="match status" value="1"/>
</dbReference>
<organism evidence="3 4">
    <name type="scientific">Erythrobacter longus</name>
    <dbReference type="NCBI Taxonomy" id="1044"/>
    <lineage>
        <taxon>Bacteria</taxon>
        <taxon>Pseudomonadati</taxon>
        <taxon>Pseudomonadota</taxon>
        <taxon>Alphaproteobacteria</taxon>
        <taxon>Sphingomonadales</taxon>
        <taxon>Erythrobacteraceae</taxon>
        <taxon>Erythrobacter/Porphyrobacter group</taxon>
        <taxon>Erythrobacter</taxon>
    </lineage>
</organism>
<dbReference type="Gene3D" id="2.40.50.1020">
    <property type="entry name" value="LytTr DNA-binding domain"/>
    <property type="match status" value="1"/>
</dbReference>
<feature type="transmembrane region" description="Helical" evidence="1">
    <location>
        <begin position="313"/>
        <end position="331"/>
    </location>
</feature>
<name>A0A074MFA6_ERYLO</name>
<reference evidence="3 4" key="1">
    <citation type="submission" date="2014-04" db="EMBL/GenBank/DDBJ databases">
        <title>A comprehensive comparison of genomes of Erythrobacter spp. strains.</title>
        <authorList>
            <person name="Zheng Q."/>
        </authorList>
    </citation>
    <scope>NUCLEOTIDE SEQUENCE [LARGE SCALE GENOMIC DNA]</scope>
    <source>
        <strain evidence="3 4">DSM 6997</strain>
    </source>
</reference>
<dbReference type="EMBL" id="JMIW01000001">
    <property type="protein sequence ID" value="KEO92104.1"/>
    <property type="molecule type" value="Genomic_DNA"/>
</dbReference>
<feature type="transmembrane region" description="Helical" evidence="1">
    <location>
        <begin position="233"/>
        <end position="254"/>
    </location>
</feature>
<feature type="transmembrane region" description="Helical" evidence="1">
    <location>
        <begin position="337"/>
        <end position="352"/>
    </location>
</feature>
<keyword evidence="1" id="KW-0812">Transmembrane</keyword>
<evidence type="ECO:0000313" key="4">
    <source>
        <dbReference type="Proteomes" id="UP000027647"/>
    </source>
</evidence>
<dbReference type="PROSITE" id="PS50930">
    <property type="entry name" value="HTH_LYTTR"/>
    <property type="match status" value="1"/>
</dbReference>
<dbReference type="InterPro" id="IPR046947">
    <property type="entry name" value="LytR-like"/>
</dbReference>
<feature type="transmembrane region" description="Helical" evidence="1">
    <location>
        <begin position="166"/>
        <end position="184"/>
    </location>
</feature>
<dbReference type="GO" id="GO:0003677">
    <property type="term" value="F:DNA binding"/>
    <property type="evidence" value="ECO:0007669"/>
    <property type="project" value="InterPro"/>
</dbReference>
<feature type="domain" description="HTH LytTR-type" evidence="2">
    <location>
        <begin position="374"/>
        <end position="478"/>
    </location>
</feature>
<dbReference type="eggNOG" id="COG3279">
    <property type="taxonomic scope" value="Bacteria"/>
</dbReference>
<keyword evidence="4" id="KW-1185">Reference proteome</keyword>
<comment type="caution">
    <text evidence="3">The sequence shown here is derived from an EMBL/GenBank/DDBJ whole genome shotgun (WGS) entry which is preliminary data.</text>
</comment>
<evidence type="ECO:0000259" key="2">
    <source>
        <dbReference type="PROSITE" id="PS50930"/>
    </source>
</evidence>
<dbReference type="SMART" id="SM00850">
    <property type="entry name" value="LytTR"/>
    <property type="match status" value="1"/>
</dbReference>
<keyword evidence="1" id="KW-0472">Membrane</keyword>
<dbReference type="GO" id="GO:0000156">
    <property type="term" value="F:phosphorelay response regulator activity"/>
    <property type="evidence" value="ECO:0007669"/>
    <property type="project" value="InterPro"/>
</dbReference>
<feature type="transmembrane region" description="Helical" evidence="1">
    <location>
        <begin position="261"/>
        <end position="282"/>
    </location>
</feature>
<feature type="transmembrane region" description="Helical" evidence="1">
    <location>
        <begin position="288"/>
        <end position="306"/>
    </location>
</feature>
<dbReference type="AlphaFoldDB" id="A0A074MFA6"/>
<keyword evidence="1" id="KW-1133">Transmembrane helix</keyword>
<proteinExistence type="predicted"/>
<evidence type="ECO:0000313" key="3">
    <source>
        <dbReference type="EMBL" id="KEO92104.1"/>
    </source>
</evidence>
<protein>
    <recommendedName>
        <fullName evidence="2">HTH LytTR-type domain-containing protein</fullName>
    </recommendedName>
</protein>